<feature type="domain" description="DUF7719" evidence="3">
    <location>
        <begin position="152"/>
        <end position="220"/>
    </location>
</feature>
<evidence type="ECO:0000256" key="1">
    <source>
        <dbReference type="SAM" id="MobiDB-lite"/>
    </source>
</evidence>
<evidence type="ECO:0000256" key="2">
    <source>
        <dbReference type="SAM" id="Phobius"/>
    </source>
</evidence>
<gene>
    <name evidence="4" type="ORF">THARTR1_03434</name>
</gene>
<feature type="transmembrane region" description="Helical" evidence="2">
    <location>
        <begin position="151"/>
        <end position="170"/>
    </location>
</feature>
<evidence type="ECO:0000313" key="5">
    <source>
        <dbReference type="Proteomes" id="UP000236290"/>
    </source>
</evidence>
<feature type="compositionally biased region" description="Basic and acidic residues" evidence="1">
    <location>
        <begin position="50"/>
        <end position="61"/>
    </location>
</feature>
<organism evidence="4 5">
    <name type="scientific">Trichoderma harzianum</name>
    <name type="common">Hypocrea lixii</name>
    <dbReference type="NCBI Taxonomy" id="5544"/>
    <lineage>
        <taxon>Eukaryota</taxon>
        <taxon>Fungi</taxon>
        <taxon>Dikarya</taxon>
        <taxon>Ascomycota</taxon>
        <taxon>Pezizomycotina</taxon>
        <taxon>Sordariomycetes</taxon>
        <taxon>Hypocreomycetidae</taxon>
        <taxon>Hypocreales</taxon>
        <taxon>Hypocreaceae</taxon>
        <taxon>Trichoderma</taxon>
    </lineage>
</organism>
<accession>A0A2K0UG46</accession>
<feature type="compositionally biased region" description="Basic and acidic residues" evidence="1">
    <location>
        <begin position="15"/>
        <end position="31"/>
    </location>
</feature>
<feature type="transmembrane region" description="Helical" evidence="2">
    <location>
        <begin position="112"/>
        <end position="131"/>
    </location>
</feature>
<reference evidence="4 5" key="1">
    <citation type="submission" date="2017-02" db="EMBL/GenBank/DDBJ databases">
        <title>Genomes of Trichoderma spp. with biocontrol activity.</title>
        <authorList>
            <person name="Gardiner D."/>
            <person name="Kazan K."/>
            <person name="Vos C."/>
            <person name="Harvey P."/>
        </authorList>
    </citation>
    <scope>NUCLEOTIDE SEQUENCE [LARGE SCALE GENOMIC DNA]</scope>
    <source>
        <strain evidence="4 5">Tr1</strain>
    </source>
</reference>
<dbReference type="InterPro" id="IPR056136">
    <property type="entry name" value="DUF7719"/>
</dbReference>
<dbReference type="EMBL" id="MTYI01000044">
    <property type="protein sequence ID" value="PNP56738.1"/>
    <property type="molecule type" value="Genomic_DNA"/>
</dbReference>
<keyword evidence="2" id="KW-1133">Transmembrane helix</keyword>
<dbReference type="Pfam" id="PF24841">
    <property type="entry name" value="DUF7719"/>
    <property type="match status" value="1"/>
</dbReference>
<dbReference type="PANTHER" id="PTHR37846:SF1">
    <property type="entry name" value="DEACETYLASE-LIKE PROTEIN"/>
    <property type="match status" value="1"/>
</dbReference>
<sequence>MSFIRTLTPPAMAKNRKEPKIKLRQPDRSAPTEKTLLDIASERSLFEQAARRERQLAGKKEDDDDDEDAKLSPGAERFLEALLYTTTLAMLHFTFDVLVMNQYGTEIKWKRITINAGRAWLVFFFLFYTLHASEPNQTLVPGLPRRFQRTLRQMLFFAMSCVAGCALVFITNSKGYLYNMKRAPPLGCLWLWAVVELDLLWAVPSLLVTGAYVWVNGYSIK</sequence>
<dbReference type="Proteomes" id="UP000236290">
    <property type="component" value="Unassembled WGS sequence"/>
</dbReference>
<feature type="region of interest" description="Disordered" evidence="1">
    <location>
        <begin position="1"/>
        <end position="34"/>
    </location>
</feature>
<feature type="transmembrane region" description="Helical" evidence="2">
    <location>
        <begin position="190"/>
        <end position="215"/>
    </location>
</feature>
<name>A0A2K0UG46_TRIHA</name>
<feature type="region of interest" description="Disordered" evidence="1">
    <location>
        <begin position="50"/>
        <end position="70"/>
    </location>
</feature>
<evidence type="ECO:0000259" key="3">
    <source>
        <dbReference type="Pfam" id="PF24841"/>
    </source>
</evidence>
<dbReference type="PANTHER" id="PTHR37846">
    <property type="entry name" value="YALI0B21296P"/>
    <property type="match status" value="1"/>
</dbReference>
<dbReference type="AlphaFoldDB" id="A0A2K0UG46"/>
<proteinExistence type="predicted"/>
<protein>
    <recommendedName>
        <fullName evidence="3">DUF7719 domain-containing protein</fullName>
    </recommendedName>
</protein>
<dbReference type="OrthoDB" id="5597489at2759"/>
<feature type="transmembrane region" description="Helical" evidence="2">
    <location>
        <begin position="81"/>
        <end position="100"/>
    </location>
</feature>
<evidence type="ECO:0000313" key="4">
    <source>
        <dbReference type="EMBL" id="PNP56738.1"/>
    </source>
</evidence>
<keyword evidence="2" id="KW-0812">Transmembrane</keyword>
<comment type="caution">
    <text evidence="4">The sequence shown here is derived from an EMBL/GenBank/DDBJ whole genome shotgun (WGS) entry which is preliminary data.</text>
</comment>
<keyword evidence="2" id="KW-0472">Membrane</keyword>